<dbReference type="PROSITE" id="PS51257">
    <property type="entry name" value="PROKAR_LIPOPROTEIN"/>
    <property type="match status" value="1"/>
</dbReference>
<evidence type="ECO:0000313" key="1">
    <source>
        <dbReference type="EMBL" id="CAA6817606.1"/>
    </source>
</evidence>
<reference evidence="1" key="1">
    <citation type="submission" date="2020-01" db="EMBL/GenBank/DDBJ databases">
        <authorList>
            <person name="Meier V. D."/>
            <person name="Meier V D."/>
        </authorList>
    </citation>
    <scope>NUCLEOTIDE SEQUENCE</scope>
    <source>
        <strain evidence="1">HLG_WM_MAG_10</strain>
    </source>
</reference>
<name>A0A6S6TRC1_9BACT</name>
<proteinExistence type="predicted"/>
<dbReference type="EMBL" id="CACVAQ010000254">
    <property type="protein sequence ID" value="CAA6817606.1"/>
    <property type="molecule type" value="Genomic_DNA"/>
</dbReference>
<protein>
    <recommendedName>
        <fullName evidence="2">EGF-like domain-containing protein</fullName>
    </recommendedName>
</protein>
<evidence type="ECO:0008006" key="2">
    <source>
        <dbReference type="Google" id="ProtNLM"/>
    </source>
</evidence>
<accession>A0A6S6TRC1</accession>
<dbReference type="AlphaFoldDB" id="A0A6S6TRC1"/>
<gene>
    <name evidence="1" type="ORF">HELGO_WM17285</name>
</gene>
<sequence length="196" mass="20026">MKNLIILFLAVALAFSCNTDKCEDVVCTVGTCEDGICVDPCDSIDCGIGGTCSTGLCLCDAGYGQDSAGACNIELRANFIGNYSMTESCTDASDGTVYTVNHTVAITNATSVASMLVSGLGVDNAGTLFTATPSATTFTINDTQVSVDDGSGGSILFDAKNISATLTGVTLTINYDLYSVSSGALLYTCVDTGDKL</sequence>
<organism evidence="1">
    <name type="scientific">uncultured Aureispira sp</name>
    <dbReference type="NCBI Taxonomy" id="1331704"/>
    <lineage>
        <taxon>Bacteria</taxon>
        <taxon>Pseudomonadati</taxon>
        <taxon>Bacteroidota</taxon>
        <taxon>Saprospiria</taxon>
        <taxon>Saprospirales</taxon>
        <taxon>Saprospiraceae</taxon>
        <taxon>Aureispira</taxon>
        <taxon>environmental samples</taxon>
    </lineage>
</organism>